<dbReference type="PANTHER" id="PTHR21595:SF2">
    <property type="entry name" value="CALMODULIN-REGULATED SPECTRIN-ASSOCIATED PROTEIN 3"/>
    <property type="match status" value="1"/>
</dbReference>
<protein>
    <submittedName>
        <fullName evidence="10">Calmodulin-regulated spectrin-associated protein 3</fullName>
    </submittedName>
</protein>
<comment type="domain">
    <text evidence="6">The CKK domain binds microtubules.</text>
</comment>
<evidence type="ECO:0000313" key="11">
    <source>
        <dbReference type="Proteomes" id="UP000028990"/>
    </source>
</evidence>
<feature type="compositionally biased region" description="Basic and acidic residues" evidence="7">
    <location>
        <begin position="826"/>
        <end position="873"/>
    </location>
</feature>
<evidence type="ECO:0000259" key="8">
    <source>
        <dbReference type="PROSITE" id="PS50021"/>
    </source>
</evidence>
<evidence type="ECO:0000256" key="3">
    <source>
        <dbReference type="ARBA" id="ARBA00022701"/>
    </source>
</evidence>
<dbReference type="GO" id="GO:0031175">
    <property type="term" value="P:neuron projection development"/>
    <property type="evidence" value="ECO:0007669"/>
    <property type="project" value="InterPro"/>
</dbReference>
<evidence type="ECO:0000256" key="1">
    <source>
        <dbReference type="ARBA" id="ARBA00004245"/>
    </source>
</evidence>
<feature type="region of interest" description="Disordered" evidence="7">
    <location>
        <begin position="623"/>
        <end position="676"/>
    </location>
</feature>
<dbReference type="GO" id="GO:0036449">
    <property type="term" value="C:microtubule minus-end"/>
    <property type="evidence" value="ECO:0007669"/>
    <property type="project" value="TreeGrafter"/>
</dbReference>
<dbReference type="InterPro" id="IPR011033">
    <property type="entry name" value="PRC_barrel-like_sf"/>
</dbReference>
<proteinExistence type="inferred from homology"/>
<dbReference type="SMART" id="SM01051">
    <property type="entry name" value="CAMSAP_CKK"/>
    <property type="match status" value="1"/>
</dbReference>
<feature type="region of interest" description="Disordered" evidence="7">
    <location>
        <begin position="422"/>
        <end position="448"/>
    </location>
</feature>
<dbReference type="InterPro" id="IPR058042">
    <property type="entry name" value="CAMSAP_N"/>
</dbReference>
<evidence type="ECO:0000256" key="7">
    <source>
        <dbReference type="SAM" id="MobiDB-lite"/>
    </source>
</evidence>
<dbReference type="Pfam" id="PF25532">
    <property type="entry name" value="CH_CAMSAP2_N"/>
    <property type="match status" value="1"/>
</dbReference>
<feature type="region of interest" description="Disordered" evidence="7">
    <location>
        <begin position="736"/>
        <end position="916"/>
    </location>
</feature>
<feature type="region of interest" description="Disordered" evidence="7">
    <location>
        <begin position="691"/>
        <end position="718"/>
    </location>
</feature>
<dbReference type="GO" id="GO:0051011">
    <property type="term" value="F:microtubule minus-end binding"/>
    <property type="evidence" value="ECO:0007669"/>
    <property type="project" value="TreeGrafter"/>
</dbReference>
<dbReference type="Pfam" id="PF11971">
    <property type="entry name" value="CAMSAP_CH"/>
    <property type="match status" value="1"/>
</dbReference>
<feature type="domain" description="Calponin-homology (CH)" evidence="8">
    <location>
        <begin position="203"/>
        <end position="315"/>
    </location>
</feature>
<dbReference type="Proteomes" id="UP000028990">
    <property type="component" value="Unassembled WGS sequence"/>
</dbReference>
<feature type="compositionally biased region" description="Polar residues" evidence="7">
    <location>
        <begin position="357"/>
        <end position="376"/>
    </location>
</feature>
<dbReference type="SUPFAM" id="SSF50346">
    <property type="entry name" value="PRC-barrel domain"/>
    <property type="match status" value="1"/>
</dbReference>
<dbReference type="FunFam" id="3.10.20.360:FF:000001">
    <property type="entry name" value="Calmodulin-regulated spectrin-associated protein 3 isoform 2"/>
    <property type="match status" value="1"/>
</dbReference>
<feature type="compositionally biased region" description="Basic and acidic residues" evidence="7">
    <location>
        <begin position="54"/>
        <end position="66"/>
    </location>
</feature>
<feature type="compositionally biased region" description="Acidic residues" evidence="7">
    <location>
        <begin position="806"/>
        <end position="815"/>
    </location>
</feature>
<name>A0A091CXI5_FUKDA</name>
<feature type="region of interest" description="Disordered" evidence="7">
    <location>
        <begin position="471"/>
        <end position="502"/>
    </location>
</feature>
<feature type="compositionally biased region" description="Low complexity" evidence="7">
    <location>
        <begin position="521"/>
        <end position="531"/>
    </location>
</feature>
<evidence type="ECO:0000256" key="4">
    <source>
        <dbReference type="ARBA" id="ARBA00023054"/>
    </source>
</evidence>
<keyword evidence="3 6" id="KW-0493">Microtubule</keyword>
<reference evidence="10 11" key="1">
    <citation type="submission" date="2013-11" db="EMBL/GenBank/DDBJ databases">
        <title>The Damaraland mole rat (Fukomys damarensis) genome and evolution of African mole rats.</title>
        <authorList>
            <person name="Gladyshev V.N."/>
            <person name="Fang X."/>
        </authorList>
    </citation>
    <scope>NUCLEOTIDE SEQUENCE [LARGE SCALE GENOMIC DNA]</scope>
    <source>
        <tissue evidence="10">Liver</tissue>
    </source>
</reference>
<feature type="domain" description="CKK" evidence="9">
    <location>
        <begin position="912"/>
        <end position="1046"/>
    </location>
</feature>
<feature type="compositionally biased region" description="Polar residues" evidence="7">
    <location>
        <begin position="751"/>
        <end position="764"/>
    </location>
</feature>
<dbReference type="PROSITE" id="PS51508">
    <property type="entry name" value="CKK"/>
    <property type="match status" value="1"/>
</dbReference>
<feature type="region of interest" description="Disordered" evidence="7">
    <location>
        <begin position="558"/>
        <end position="584"/>
    </location>
</feature>
<evidence type="ECO:0000259" key="9">
    <source>
        <dbReference type="PROSITE" id="PS51508"/>
    </source>
</evidence>
<feature type="region of interest" description="Disordered" evidence="7">
    <location>
        <begin position="47"/>
        <end position="67"/>
    </location>
</feature>
<dbReference type="AlphaFoldDB" id="A0A091CXI5"/>
<dbReference type="InterPro" id="IPR031372">
    <property type="entry name" value="CAMSAP_CC1"/>
</dbReference>
<sequence>MALGAVLAGGAGPFPWRCRGEKDFWKETLGRKPRPVQARMCSGCELADTDGSEEAGKERGRPEHVPPELWEPFYTDQYAQEHVKPPVTRLLLSAELYCRAWRQALPQLEAPPNPSALLALLSRRGTVPSLPDRPVREADLRHQPVLMGGQGAPCLTRTEAVGWGALGCASCRSWILRWGSWMARTGQDSSPRAGLAQQLSAPPLLTAAPLPPARNCLLFEGVGEQTPYGNVSPARPGGAALAATIHCYCPQLLRLEEVCLKDPMSVADSLYNLQLVQDFCASRLPRGCPLSLEDLLYVPPPLKANLVVLLAEMFMCFEVLKPDFVQAKDLPDGHGSKSTSLPSSPVFNFRHPLLSPGGSQSPLRGSTGSLKSSPSMSHMEALGKAWNRQLSRPLSQAVSFSTPFGLDSDVDVVMGDPVLLRSVSSDSLGPPRPVPVARTPTQPTPEPGDLPTIEEALQIIHSAEPRLLPDGAADGSFYLHSPEGPSKPPLSSSYPPMGASKLLSDGLPKAPVYVSHPEVPSKPSSCPAAPAEVSPAATNSEVKMTSFAERKKQLVRAEAEVGVGSPTSTPAAPEALSSEMSELGARLEEKRRAIEAQKRRIEAIFAKHRQRLGKNAFLQVQPREAAGEAEAEVELGSAPAGERPAGEGQGEPASRPKSVTFSADLGPVPPEGLGDYNRAVSKLSAALSSLQRDMQRLTDQQQRLLAPPEAPGPAPPPAAWVIPAELRLAPLTRVLTPPNDVDSLPHLRKFSPSQVPVQTRSSILLSEGTPPEEPTARPGLIEIPLASLGEPAAEEDGDGSPPGAEDSLEEEAVSEEEPRTGLGFFYKDEDKPEDEMAQKRASLLERQQRRAEEARKRKQWQEAEKEQRREEAARAPSPSGLVSPSRMQGSREREWENGSNASSPASVPEYTGPRLYKEPSAKSNKFIIHNALSHCCLAGKVNEPQKNRILEEIEKSKANHFLILFRDSSCQFRALYTLSGETEELSRLAGYGPRTVTPAMVEGIYKYNSDRKRFTQIPAKTMSMSVDAFTIQGHLWQSKKPTTPKKGGGTPK</sequence>
<dbReference type="PROSITE" id="PS50021">
    <property type="entry name" value="CH"/>
    <property type="match status" value="1"/>
</dbReference>
<dbReference type="STRING" id="885580.ENSFDAP00000008053"/>
<feature type="region of interest" description="Disordered" evidence="7">
    <location>
        <begin position="514"/>
        <end position="545"/>
    </location>
</feature>
<feature type="region of interest" description="Disordered" evidence="7">
    <location>
        <begin position="355"/>
        <end position="376"/>
    </location>
</feature>
<gene>
    <name evidence="10" type="ORF">H920_15613</name>
</gene>
<dbReference type="Pfam" id="PF08683">
    <property type="entry name" value="CAMSAP_CKK"/>
    <property type="match status" value="1"/>
</dbReference>
<dbReference type="GO" id="GO:0007026">
    <property type="term" value="P:negative regulation of microtubule depolymerization"/>
    <property type="evidence" value="ECO:0007669"/>
    <property type="project" value="TreeGrafter"/>
</dbReference>
<dbReference type="InterPro" id="IPR014797">
    <property type="entry name" value="CKK_CAMSAP"/>
</dbReference>
<dbReference type="GO" id="GO:0030507">
    <property type="term" value="F:spectrin binding"/>
    <property type="evidence" value="ECO:0007669"/>
    <property type="project" value="InterPro"/>
</dbReference>
<dbReference type="InterPro" id="IPR032940">
    <property type="entry name" value="CAMSAP"/>
</dbReference>
<dbReference type="Gene3D" id="3.10.20.360">
    <property type="entry name" value="CKK domain"/>
    <property type="match status" value="1"/>
</dbReference>
<comment type="subcellular location">
    <subcellularLocation>
        <location evidence="1">Cytoplasm</location>
        <location evidence="1">Cytoskeleton</location>
    </subcellularLocation>
</comment>
<keyword evidence="4" id="KW-0175">Coiled coil</keyword>
<feature type="compositionally biased region" description="Pro residues" evidence="7">
    <location>
        <begin position="708"/>
        <end position="718"/>
    </location>
</feature>
<dbReference type="PANTHER" id="PTHR21595">
    <property type="entry name" value="PATRONIN"/>
    <property type="match status" value="1"/>
</dbReference>
<evidence type="ECO:0000313" key="10">
    <source>
        <dbReference type="EMBL" id="KFO22963.1"/>
    </source>
</evidence>
<accession>A0A091CXI5</accession>
<organism evidence="10 11">
    <name type="scientific">Fukomys damarensis</name>
    <name type="common">Damaraland mole rat</name>
    <name type="synonym">Cryptomys damarensis</name>
    <dbReference type="NCBI Taxonomy" id="885580"/>
    <lineage>
        <taxon>Eukaryota</taxon>
        <taxon>Metazoa</taxon>
        <taxon>Chordata</taxon>
        <taxon>Craniata</taxon>
        <taxon>Vertebrata</taxon>
        <taxon>Euteleostomi</taxon>
        <taxon>Mammalia</taxon>
        <taxon>Eutheria</taxon>
        <taxon>Euarchontoglires</taxon>
        <taxon>Glires</taxon>
        <taxon>Rodentia</taxon>
        <taxon>Hystricomorpha</taxon>
        <taxon>Bathyergidae</taxon>
        <taxon>Fukomys</taxon>
    </lineage>
</organism>
<dbReference type="GO" id="GO:0031122">
    <property type="term" value="P:cytoplasmic microtubule organization"/>
    <property type="evidence" value="ECO:0007669"/>
    <property type="project" value="TreeGrafter"/>
</dbReference>
<dbReference type="InterPro" id="IPR001715">
    <property type="entry name" value="CH_dom"/>
</dbReference>
<keyword evidence="5" id="KW-0206">Cytoskeleton</keyword>
<keyword evidence="2" id="KW-0963">Cytoplasm</keyword>
<evidence type="ECO:0000256" key="2">
    <source>
        <dbReference type="ARBA" id="ARBA00022490"/>
    </source>
</evidence>
<dbReference type="InterPro" id="IPR022613">
    <property type="entry name" value="CH_CAMSAP_2"/>
</dbReference>
<keyword evidence="11" id="KW-1185">Reference proteome</keyword>
<dbReference type="EMBL" id="KN123867">
    <property type="protein sequence ID" value="KFO22963.1"/>
    <property type="molecule type" value="Genomic_DNA"/>
</dbReference>
<evidence type="ECO:0000256" key="5">
    <source>
        <dbReference type="ARBA" id="ARBA00023212"/>
    </source>
</evidence>
<evidence type="ECO:0000256" key="6">
    <source>
        <dbReference type="PROSITE-ProRule" id="PRU00841"/>
    </source>
</evidence>
<dbReference type="GO" id="GO:0005516">
    <property type="term" value="F:calmodulin binding"/>
    <property type="evidence" value="ECO:0007669"/>
    <property type="project" value="InterPro"/>
</dbReference>
<dbReference type="Pfam" id="PF17095">
    <property type="entry name" value="CAMSAP_CC1"/>
    <property type="match status" value="1"/>
</dbReference>
<dbReference type="InterPro" id="IPR038209">
    <property type="entry name" value="CKK_dom_sf"/>
</dbReference>
<comment type="similarity">
    <text evidence="6">Belongs to the CAMSAP1 family.</text>
</comment>